<accession>A0A8S3U3G6</accession>
<dbReference type="Proteomes" id="UP000683360">
    <property type="component" value="Unassembled WGS sequence"/>
</dbReference>
<dbReference type="OrthoDB" id="6063671at2759"/>
<dbReference type="PANTHER" id="PTHR46579">
    <property type="entry name" value="F5/8 TYPE C DOMAIN-CONTAINING PROTEIN-RELATED"/>
    <property type="match status" value="1"/>
</dbReference>
<organism evidence="1 2">
    <name type="scientific">Mytilus edulis</name>
    <name type="common">Blue mussel</name>
    <dbReference type="NCBI Taxonomy" id="6550"/>
    <lineage>
        <taxon>Eukaryota</taxon>
        <taxon>Metazoa</taxon>
        <taxon>Spiralia</taxon>
        <taxon>Lophotrochozoa</taxon>
        <taxon>Mollusca</taxon>
        <taxon>Bivalvia</taxon>
        <taxon>Autobranchia</taxon>
        <taxon>Pteriomorphia</taxon>
        <taxon>Mytilida</taxon>
        <taxon>Mytiloidea</taxon>
        <taxon>Mytilidae</taxon>
        <taxon>Mytilinae</taxon>
        <taxon>Mytilus</taxon>
    </lineage>
</organism>
<keyword evidence="2" id="KW-1185">Reference proteome</keyword>
<comment type="caution">
    <text evidence="1">The sequence shown here is derived from an EMBL/GenBank/DDBJ whole genome shotgun (WGS) entry which is preliminary data.</text>
</comment>
<dbReference type="Pfam" id="PF06869">
    <property type="entry name" value="DUF1258"/>
    <property type="match status" value="1"/>
</dbReference>
<sequence length="471" mass="53109">MSTEKAKRGGSMLSLNLVAGIIAKLNFQCDIFNLQYLMFLEMAKCETDFSIVITHSLSTGIWEDVLKNKNYIRNRYLQDNETITDITDGSLYRKLLSENDFLNGTDNTNLTAVINTDGVSLYSSSKVQLWPIFMAVNELNPCARFARENVILAGIWQGKGKPPFNTFIGSFCKLMNDLYDTGITEKLNGEETTVKLKVICGIYDLPAKAAILNMTQYNGSDSCITCEEPGKTVKQGKGTSRCFPYRETAEKYPNRNQAGVKLAMERGTERNRIKGFKGTSPLLDLKNFDIVSGTPPDYMHGVLLGVTKTLLYKWFSSTESKKEYFIGDKVKLISKRLNSIKPPESMERLPRDLEKNYTHFKATELQAWNFSNLYPAGSCGLNVHNIGMHMVEYVRVLGPLWSWSCFPFEDCNSMITKTVHGTGDVTKQVMKIKEAQALLRNNLPLIFKGKNWKNLKPVANCEIARCNNRSA</sequence>
<evidence type="ECO:0000313" key="1">
    <source>
        <dbReference type="EMBL" id="CAG2238073.1"/>
    </source>
</evidence>
<dbReference type="InterPro" id="IPR009667">
    <property type="entry name" value="DUF1258"/>
</dbReference>
<protein>
    <submittedName>
        <fullName evidence="1">Uncharacterized protein</fullName>
    </submittedName>
</protein>
<dbReference type="PANTHER" id="PTHR46579:SF1">
    <property type="entry name" value="F5_8 TYPE C DOMAIN-CONTAINING PROTEIN"/>
    <property type="match status" value="1"/>
</dbReference>
<dbReference type="EMBL" id="CAJPWZ010002412">
    <property type="protein sequence ID" value="CAG2238073.1"/>
    <property type="molecule type" value="Genomic_DNA"/>
</dbReference>
<name>A0A8S3U3G6_MYTED</name>
<evidence type="ECO:0000313" key="2">
    <source>
        <dbReference type="Proteomes" id="UP000683360"/>
    </source>
</evidence>
<gene>
    <name evidence="1" type="ORF">MEDL_50506</name>
</gene>
<reference evidence="1" key="1">
    <citation type="submission" date="2021-03" db="EMBL/GenBank/DDBJ databases">
        <authorList>
            <person name="Bekaert M."/>
        </authorList>
    </citation>
    <scope>NUCLEOTIDE SEQUENCE</scope>
</reference>
<dbReference type="AlphaFoldDB" id="A0A8S3U3G6"/>
<proteinExistence type="predicted"/>